<dbReference type="Pfam" id="PF04509">
    <property type="entry name" value="CheC"/>
    <property type="match status" value="1"/>
</dbReference>
<dbReference type="InterPro" id="IPR007597">
    <property type="entry name" value="CheC"/>
</dbReference>
<keyword evidence="4" id="KW-1185">Reference proteome</keyword>
<dbReference type="GO" id="GO:0016787">
    <property type="term" value="F:hydrolase activity"/>
    <property type="evidence" value="ECO:0007669"/>
    <property type="project" value="InterPro"/>
</dbReference>
<protein>
    <submittedName>
        <fullName evidence="3">CheC-like family protein</fullName>
    </submittedName>
</protein>
<gene>
    <name evidence="3" type="ORF">SAMN04488051_101176</name>
</gene>
<dbReference type="Proteomes" id="UP000198773">
    <property type="component" value="Unassembled WGS sequence"/>
</dbReference>
<name>A0A1H3XB81_ALKAM</name>
<accession>A0A1H3XB81</accession>
<dbReference type="OrthoDB" id="281471at2"/>
<feature type="domain" description="CheC-like protein" evidence="2">
    <location>
        <begin position="8"/>
        <end position="36"/>
    </location>
</feature>
<evidence type="ECO:0000313" key="4">
    <source>
        <dbReference type="Proteomes" id="UP000198773"/>
    </source>
</evidence>
<dbReference type="EMBL" id="FNRM01000001">
    <property type="protein sequence ID" value="SDZ96563.1"/>
    <property type="molecule type" value="Genomic_DNA"/>
</dbReference>
<organism evidence="3 4">
    <name type="scientific">Alkalimonas amylolytica</name>
    <dbReference type="NCBI Taxonomy" id="152573"/>
    <lineage>
        <taxon>Bacteria</taxon>
        <taxon>Pseudomonadati</taxon>
        <taxon>Pseudomonadota</taxon>
        <taxon>Gammaproteobacteria</taxon>
        <taxon>Alkalimonas</taxon>
    </lineage>
</organism>
<evidence type="ECO:0000313" key="3">
    <source>
        <dbReference type="EMBL" id="SDZ96563.1"/>
    </source>
</evidence>
<dbReference type="GO" id="GO:0006935">
    <property type="term" value="P:chemotaxis"/>
    <property type="evidence" value="ECO:0007669"/>
    <property type="project" value="UniProtKB-KW"/>
</dbReference>
<dbReference type="Gene3D" id="3.40.1550.10">
    <property type="entry name" value="CheC-like"/>
    <property type="match status" value="1"/>
</dbReference>
<dbReference type="SUPFAM" id="SSF103039">
    <property type="entry name" value="CheC-like"/>
    <property type="match status" value="1"/>
</dbReference>
<dbReference type="STRING" id="152573.SAMN04488051_101176"/>
<keyword evidence="1" id="KW-0145">Chemotaxis</keyword>
<dbReference type="AlphaFoldDB" id="A0A1H3XB81"/>
<reference evidence="3 4" key="1">
    <citation type="submission" date="2016-10" db="EMBL/GenBank/DDBJ databases">
        <authorList>
            <person name="de Groot N.N."/>
        </authorList>
    </citation>
    <scope>NUCLEOTIDE SEQUENCE [LARGE SCALE GENOMIC DNA]</scope>
    <source>
        <strain evidence="3 4">CGMCC 1.3430</strain>
    </source>
</reference>
<proteinExistence type="predicted"/>
<evidence type="ECO:0000256" key="1">
    <source>
        <dbReference type="ARBA" id="ARBA00022500"/>
    </source>
</evidence>
<dbReference type="InterPro" id="IPR028976">
    <property type="entry name" value="CheC-like_sf"/>
</dbReference>
<sequence>MTMLTPDQQDALQELMNVSMGLASDQLARFLDTLVHLQVPAMQVVRASDMPAQLRELYADKEAHLISQGFIGPAGMQGEAMLLYNFSSAKQLAAILGYQQSEVSDAEMLTDISSILTTTFLNSLAAQLGSTLSYSAPRQLNCQNNQLVERLQALASRWNVALQVNIQYQVTDYAFQCDMILLIPGTALQTLQQQLDDILQDY</sequence>
<dbReference type="CDD" id="cd17910">
    <property type="entry name" value="CheC_ClassII"/>
    <property type="match status" value="1"/>
</dbReference>
<dbReference type="RefSeq" id="WP_091338055.1">
    <property type="nucleotide sequence ID" value="NZ_FNRM01000001.1"/>
</dbReference>
<evidence type="ECO:0000259" key="2">
    <source>
        <dbReference type="Pfam" id="PF04509"/>
    </source>
</evidence>